<comment type="caution">
    <text evidence="1">The sequence shown here is derived from an EMBL/GenBank/DDBJ whole genome shotgun (WGS) entry which is preliminary data.</text>
</comment>
<protein>
    <submittedName>
        <fullName evidence="1">Uncharacterized protein</fullName>
    </submittedName>
</protein>
<sequence>MLGTGWSTLHKMADVTESKSIRCTWARSGGQQRGKEKEKTNTVRSSAASAGVPRRARTMGYNYGRTSRRQN</sequence>
<dbReference type="EMBL" id="MU275997">
    <property type="protein sequence ID" value="KAI0044012.1"/>
    <property type="molecule type" value="Genomic_DNA"/>
</dbReference>
<dbReference type="Proteomes" id="UP000814033">
    <property type="component" value="Unassembled WGS sequence"/>
</dbReference>
<keyword evidence="2" id="KW-1185">Reference proteome</keyword>
<name>A0ACB8RJE5_9AGAM</name>
<evidence type="ECO:0000313" key="2">
    <source>
        <dbReference type="Proteomes" id="UP000814033"/>
    </source>
</evidence>
<reference evidence="1" key="1">
    <citation type="submission" date="2021-02" db="EMBL/GenBank/DDBJ databases">
        <authorList>
            <consortium name="DOE Joint Genome Institute"/>
            <person name="Ahrendt S."/>
            <person name="Looney B.P."/>
            <person name="Miyauchi S."/>
            <person name="Morin E."/>
            <person name="Drula E."/>
            <person name="Courty P.E."/>
            <person name="Chicoki N."/>
            <person name="Fauchery L."/>
            <person name="Kohler A."/>
            <person name="Kuo A."/>
            <person name="Labutti K."/>
            <person name="Pangilinan J."/>
            <person name="Lipzen A."/>
            <person name="Riley R."/>
            <person name="Andreopoulos W."/>
            <person name="He G."/>
            <person name="Johnson J."/>
            <person name="Barry K.W."/>
            <person name="Grigoriev I.V."/>
            <person name="Nagy L."/>
            <person name="Hibbett D."/>
            <person name="Henrissat B."/>
            <person name="Matheny P.B."/>
            <person name="Labbe J."/>
            <person name="Martin F."/>
        </authorList>
    </citation>
    <scope>NUCLEOTIDE SEQUENCE</scope>
    <source>
        <strain evidence="1">FP105234-sp</strain>
    </source>
</reference>
<proteinExistence type="predicted"/>
<organism evidence="1 2">
    <name type="scientific">Auriscalpium vulgare</name>
    <dbReference type="NCBI Taxonomy" id="40419"/>
    <lineage>
        <taxon>Eukaryota</taxon>
        <taxon>Fungi</taxon>
        <taxon>Dikarya</taxon>
        <taxon>Basidiomycota</taxon>
        <taxon>Agaricomycotina</taxon>
        <taxon>Agaricomycetes</taxon>
        <taxon>Russulales</taxon>
        <taxon>Auriscalpiaceae</taxon>
        <taxon>Auriscalpium</taxon>
    </lineage>
</organism>
<evidence type="ECO:0000313" key="1">
    <source>
        <dbReference type="EMBL" id="KAI0044012.1"/>
    </source>
</evidence>
<reference evidence="1" key="2">
    <citation type="journal article" date="2022" name="New Phytol.">
        <title>Evolutionary transition to the ectomycorrhizal habit in the genomes of a hyperdiverse lineage of mushroom-forming fungi.</title>
        <authorList>
            <person name="Looney B."/>
            <person name="Miyauchi S."/>
            <person name="Morin E."/>
            <person name="Drula E."/>
            <person name="Courty P.E."/>
            <person name="Kohler A."/>
            <person name="Kuo A."/>
            <person name="LaButti K."/>
            <person name="Pangilinan J."/>
            <person name="Lipzen A."/>
            <person name="Riley R."/>
            <person name="Andreopoulos W."/>
            <person name="He G."/>
            <person name="Johnson J."/>
            <person name="Nolan M."/>
            <person name="Tritt A."/>
            <person name="Barry K.W."/>
            <person name="Grigoriev I.V."/>
            <person name="Nagy L.G."/>
            <person name="Hibbett D."/>
            <person name="Henrissat B."/>
            <person name="Matheny P.B."/>
            <person name="Labbe J."/>
            <person name="Martin F.M."/>
        </authorList>
    </citation>
    <scope>NUCLEOTIDE SEQUENCE</scope>
    <source>
        <strain evidence="1">FP105234-sp</strain>
    </source>
</reference>
<accession>A0ACB8RJE5</accession>
<gene>
    <name evidence="1" type="ORF">FA95DRAFT_325915</name>
</gene>